<dbReference type="Proteomes" id="UP000316612">
    <property type="component" value="Unassembled WGS sequence"/>
</dbReference>
<dbReference type="PANTHER" id="PTHR36933:SF1">
    <property type="entry name" value="SLL0788 PROTEIN"/>
    <property type="match status" value="1"/>
</dbReference>
<accession>A0A4Y4DR55</accession>
<evidence type="ECO:0000313" key="4">
    <source>
        <dbReference type="EMBL" id="GED06085.1"/>
    </source>
</evidence>
<dbReference type="InterPro" id="IPR012347">
    <property type="entry name" value="Ferritin-like"/>
</dbReference>
<evidence type="ECO:0000256" key="2">
    <source>
        <dbReference type="SAM" id="SignalP"/>
    </source>
</evidence>
<sequence>MKKLLAFSALSAGLAIALSGCASSSMDPGMDHSTPSVGSQSPDASASFNASDDMFISMMIGHHQQAIELSDIVLAKDGLPKDVKDLANTIKAAQSPEIATLEKWQKELNLSTPQGHSMGGDDGMVSDKEIEDLKAASGSQAANLFLQQMTAHHEGAVDMAKDEISNGKYQPAIDMAKEIVASQSAEIDQMKKMLGSK</sequence>
<evidence type="ECO:0000256" key="1">
    <source>
        <dbReference type="SAM" id="MobiDB-lite"/>
    </source>
</evidence>
<proteinExistence type="predicted"/>
<gene>
    <name evidence="4" type="ORF">AUR04nite_16170</name>
</gene>
<dbReference type="AlphaFoldDB" id="A0A4Y4DR55"/>
<keyword evidence="2" id="KW-0732">Signal</keyword>
<feature type="signal peptide" evidence="2">
    <location>
        <begin position="1"/>
        <end position="17"/>
    </location>
</feature>
<protein>
    <submittedName>
        <fullName evidence="4">DUF305 domain-containing protein</fullName>
    </submittedName>
</protein>
<evidence type="ECO:0000313" key="5">
    <source>
        <dbReference type="Proteomes" id="UP000316612"/>
    </source>
</evidence>
<dbReference type="EMBL" id="BJNY01000008">
    <property type="protein sequence ID" value="GED06085.1"/>
    <property type="molecule type" value="Genomic_DNA"/>
</dbReference>
<organism evidence="4 5">
    <name type="scientific">Glutamicibacter uratoxydans</name>
    <name type="common">Arthrobacter uratoxydans</name>
    <dbReference type="NCBI Taxonomy" id="43667"/>
    <lineage>
        <taxon>Bacteria</taxon>
        <taxon>Bacillati</taxon>
        <taxon>Actinomycetota</taxon>
        <taxon>Actinomycetes</taxon>
        <taxon>Micrococcales</taxon>
        <taxon>Micrococcaceae</taxon>
        <taxon>Glutamicibacter</taxon>
    </lineage>
</organism>
<evidence type="ECO:0000259" key="3">
    <source>
        <dbReference type="Pfam" id="PF03713"/>
    </source>
</evidence>
<dbReference type="OrthoDB" id="26872at2"/>
<comment type="caution">
    <text evidence="4">The sequence shown here is derived from an EMBL/GenBank/DDBJ whole genome shotgun (WGS) entry which is preliminary data.</text>
</comment>
<dbReference type="Pfam" id="PF03713">
    <property type="entry name" value="DUF305"/>
    <property type="match status" value="1"/>
</dbReference>
<feature type="compositionally biased region" description="Polar residues" evidence="1">
    <location>
        <begin position="33"/>
        <end position="45"/>
    </location>
</feature>
<dbReference type="InterPro" id="IPR005183">
    <property type="entry name" value="DUF305_CopM-like"/>
</dbReference>
<dbReference type="RefSeq" id="WP_141363782.1">
    <property type="nucleotide sequence ID" value="NZ_BAAAJL010000003.1"/>
</dbReference>
<name>A0A4Y4DR55_GLUUR</name>
<feature type="region of interest" description="Disordered" evidence="1">
    <location>
        <begin position="25"/>
        <end position="45"/>
    </location>
</feature>
<keyword evidence="5" id="KW-1185">Reference proteome</keyword>
<reference evidence="4 5" key="1">
    <citation type="submission" date="2019-06" db="EMBL/GenBank/DDBJ databases">
        <title>Whole genome shotgun sequence of Glutamicibacter uratoxydans NBRC 15515.</title>
        <authorList>
            <person name="Hosoyama A."/>
            <person name="Uohara A."/>
            <person name="Ohji S."/>
            <person name="Ichikawa N."/>
        </authorList>
    </citation>
    <scope>NUCLEOTIDE SEQUENCE [LARGE SCALE GENOMIC DNA]</scope>
    <source>
        <strain evidence="4 5">NBRC 15515</strain>
    </source>
</reference>
<dbReference type="PROSITE" id="PS51257">
    <property type="entry name" value="PROKAR_LIPOPROTEIN"/>
    <property type="match status" value="1"/>
</dbReference>
<feature type="chain" id="PRO_5038370686" evidence="2">
    <location>
        <begin position="18"/>
        <end position="197"/>
    </location>
</feature>
<feature type="domain" description="DUF305" evidence="3">
    <location>
        <begin position="52"/>
        <end position="194"/>
    </location>
</feature>
<dbReference type="Gene3D" id="1.20.1260.10">
    <property type="match status" value="1"/>
</dbReference>
<dbReference type="PANTHER" id="PTHR36933">
    <property type="entry name" value="SLL0788 PROTEIN"/>
    <property type="match status" value="1"/>
</dbReference>